<name>A0A813L9G8_POLGL</name>
<dbReference type="GO" id="GO:0016020">
    <property type="term" value="C:membrane"/>
    <property type="evidence" value="ECO:0007669"/>
    <property type="project" value="UniProtKB-SubCell"/>
</dbReference>
<dbReference type="Proteomes" id="UP000626109">
    <property type="component" value="Unassembled WGS sequence"/>
</dbReference>
<accession>A0A813L9G8</accession>
<evidence type="ECO:0000256" key="6">
    <source>
        <dbReference type="ARBA" id="ARBA00022679"/>
    </source>
</evidence>
<evidence type="ECO:0000313" key="9">
    <source>
        <dbReference type="EMBL" id="CAE8725793.1"/>
    </source>
</evidence>
<keyword evidence="4" id="KW-0150">Chloroplast</keyword>
<keyword evidence="5" id="KW-0934">Plastid</keyword>
<gene>
    <name evidence="9" type="ORF">PGLA2088_LOCUS44281</name>
</gene>
<dbReference type="CDD" id="cd01635">
    <property type="entry name" value="Glycosyltransferase_GTB-type"/>
    <property type="match status" value="1"/>
</dbReference>
<evidence type="ECO:0000256" key="4">
    <source>
        <dbReference type="ARBA" id="ARBA00022528"/>
    </source>
</evidence>
<evidence type="ECO:0000256" key="2">
    <source>
        <dbReference type="ARBA" id="ARBA00004370"/>
    </source>
</evidence>
<keyword evidence="7" id="KW-0472">Membrane</keyword>
<feature type="region of interest" description="Disordered" evidence="8">
    <location>
        <begin position="261"/>
        <end position="322"/>
    </location>
</feature>
<evidence type="ECO:0008006" key="11">
    <source>
        <dbReference type="Google" id="ProtNLM"/>
    </source>
</evidence>
<dbReference type="AlphaFoldDB" id="A0A813L9G8"/>
<keyword evidence="6" id="KW-0808">Transferase</keyword>
<sequence length="870" mass="96753">MPRRAHHYLSMYLSPEVATQVVFECPFLLTKRAGSMRGTLPALLNVLGSKKRLQEIAVKYPSLMHVPVGDFYRGMANMIAVSGSSEAALEVAKTAMERVAKSPYKSAVPECYPTLIAIFGGLEEAHAAIDREPLLLKWLGDQLLGTLARLRELLGKEGAQQAVRKAPYLILPEGQRKGKKFELAFEAMEHLFGTEETRRMLGERPELLTLGWGLHRALRFAERKLGSREKVRDEFELVLRRTGLAEHLGWEMKSRPRSGYWTPKTRLPKGYPPRPSPWSPHSNPLGRAGPARGRWDEDPGDEIPSTELVEAPAGMGGAKGFPNAHRDRGLSLALRLYIQPGLRAQCPEEHSRYSPIPVNAYNNQRVISLEELHSGLPQKQGLKVARLADRRPCTPASDLRLTGAQTTGLGGLGGTAVNPLLRALNLAKANIDPDKIDLQFRPYVKMLGSIFPKGDCSKGLREGDPKDVLILEEPDQGPPVSNMLKTIAASSRYEEHIMLRQADLFVFALIDSCCAAVASVLSVEMKEATVFAASTLVCSAYCDVNIKLSDTIMPLPNEVTCNVHGVRDEFLEIGDRLHARREGSAPAYYIGKAVYEKGWRELLDYLKAAGNELGDLVVDGYGSGGDYDSIVASAEAQQTSDGAKLIMHPGLDHAEEPIHSYGVLVNPSTSDVLCTVTVEALAMGKQCVLARHPSNRFFEQFEGRCHFFQIGNPQSFVQAMRNALSVGQSQPLPAEQRQALTWDAASERLFDAAEVRVFSGPFKRPSEAAASRLAYKLHFDVMKDQTVLADLIREVSFGRENGQETPWDEYFSEWRKREMAGLRKQALQWRTRLEPRGGWYSKSTNHLQEHEQYLKDRVAELAEHFSQKKK</sequence>
<comment type="subcellular location">
    <subcellularLocation>
        <location evidence="2">Membrane</location>
    </subcellularLocation>
    <subcellularLocation>
        <location evidence="1">Plastid</location>
        <location evidence="1">Chloroplast</location>
    </subcellularLocation>
</comment>
<dbReference type="SUPFAM" id="SSF53756">
    <property type="entry name" value="UDP-Glycosyltransferase/glycogen phosphorylase"/>
    <property type="match status" value="1"/>
</dbReference>
<evidence type="ECO:0000256" key="1">
    <source>
        <dbReference type="ARBA" id="ARBA00004229"/>
    </source>
</evidence>
<dbReference type="EMBL" id="CAJNNW010035118">
    <property type="protein sequence ID" value="CAE8725793.1"/>
    <property type="molecule type" value="Genomic_DNA"/>
</dbReference>
<comment type="similarity">
    <text evidence="3">Belongs to the glycosyltransferase group 1 family. Glycosyltransferase 4 subfamily.</text>
</comment>
<evidence type="ECO:0000256" key="8">
    <source>
        <dbReference type="SAM" id="MobiDB-lite"/>
    </source>
</evidence>
<dbReference type="GO" id="GO:0046481">
    <property type="term" value="F:digalactosyldiacylglycerol synthase activity"/>
    <property type="evidence" value="ECO:0007669"/>
    <property type="project" value="InterPro"/>
</dbReference>
<evidence type="ECO:0000313" key="10">
    <source>
        <dbReference type="Proteomes" id="UP000626109"/>
    </source>
</evidence>
<protein>
    <recommendedName>
        <fullName evidence="11">Digalactosyldiacylglycerol synthase</fullName>
    </recommendedName>
</protein>
<dbReference type="InterPro" id="IPR044525">
    <property type="entry name" value="DGDG1/2"/>
</dbReference>
<evidence type="ECO:0000256" key="7">
    <source>
        <dbReference type="ARBA" id="ARBA00023136"/>
    </source>
</evidence>
<dbReference type="PANTHER" id="PTHR46132">
    <property type="entry name" value="DIGALACTOSYLDIACYLGLYCEROL SYNTHASE 2, CHLOROPLASTIC"/>
    <property type="match status" value="1"/>
</dbReference>
<dbReference type="PANTHER" id="PTHR46132:SF1">
    <property type="entry name" value="DIGALACTOSYLDIACYLGLYCEROL SYNTHASE 2, CHLOROPLASTIC"/>
    <property type="match status" value="1"/>
</dbReference>
<comment type="caution">
    <text evidence="9">The sequence shown here is derived from an EMBL/GenBank/DDBJ whole genome shotgun (WGS) entry which is preliminary data.</text>
</comment>
<evidence type="ECO:0000256" key="5">
    <source>
        <dbReference type="ARBA" id="ARBA00022640"/>
    </source>
</evidence>
<evidence type="ECO:0000256" key="3">
    <source>
        <dbReference type="ARBA" id="ARBA00009481"/>
    </source>
</evidence>
<reference evidence="9" key="1">
    <citation type="submission" date="2021-02" db="EMBL/GenBank/DDBJ databases">
        <authorList>
            <person name="Dougan E. K."/>
            <person name="Rhodes N."/>
            <person name="Thang M."/>
            <person name="Chan C."/>
        </authorList>
    </citation>
    <scope>NUCLEOTIDE SEQUENCE</scope>
</reference>
<dbReference type="Gene3D" id="3.40.50.2000">
    <property type="entry name" value="Glycogen Phosphorylase B"/>
    <property type="match status" value="1"/>
</dbReference>
<dbReference type="GO" id="GO:0009507">
    <property type="term" value="C:chloroplast"/>
    <property type="evidence" value="ECO:0007669"/>
    <property type="project" value="UniProtKB-SubCell"/>
</dbReference>
<proteinExistence type="inferred from homology"/>
<organism evidence="9 10">
    <name type="scientific">Polarella glacialis</name>
    <name type="common">Dinoflagellate</name>
    <dbReference type="NCBI Taxonomy" id="89957"/>
    <lineage>
        <taxon>Eukaryota</taxon>
        <taxon>Sar</taxon>
        <taxon>Alveolata</taxon>
        <taxon>Dinophyceae</taxon>
        <taxon>Suessiales</taxon>
        <taxon>Suessiaceae</taxon>
        <taxon>Polarella</taxon>
    </lineage>
</organism>